<proteinExistence type="predicted"/>
<dbReference type="Proteomes" id="UP001610334">
    <property type="component" value="Unassembled WGS sequence"/>
</dbReference>
<comment type="caution">
    <text evidence="2">The sequence shown here is derived from an EMBL/GenBank/DDBJ whole genome shotgun (WGS) entry which is preliminary data.</text>
</comment>
<keyword evidence="3" id="KW-1185">Reference proteome</keyword>
<sequence length="97" mass="10867">MAIQARLKTLIWWLAAFHDPCKEINILPLMYCNHTINTSATVSSKSIPKKSDLKEIPRRMKVLTVLYAVIFATFVVAGPAQANGQGENQVEKRQVRG</sequence>
<accession>A0ABR4HNQ3</accession>
<reference evidence="2 3" key="1">
    <citation type="submission" date="2024-07" db="EMBL/GenBank/DDBJ databases">
        <title>Section-level genome sequencing and comparative genomics of Aspergillus sections Usti and Cavernicolus.</title>
        <authorList>
            <consortium name="Lawrence Berkeley National Laboratory"/>
            <person name="Nybo J.L."/>
            <person name="Vesth T.C."/>
            <person name="Theobald S."/>
            <person name="Frisvad J.C."/>
            <person name="Larsen T.O."/>
            <person name="Kjaerboelling I."/>
            <person name="Rothschild-Mancinelli K."/>
            <person name="Lyhne E.K."/>
            <person name="Kogle M.E."/>
            <person name="Barry K."/>
            <person name="Clum A."/>
            <person name="Na H."/>
            <person name="Ledsgaard L."/>
            <person name="Lin J."/>
            <person name="Lipzen A."/>
            <person name="Kuo A."/>
            <person name="Riley R."/>
            <person name="Mondo S."/>
            <person name="Labutti K."/>
            <person name="Haridas S."/>
            <person name="Pangalinan J."/>
            <person name="Salamov A.A."/>
            <person name="Simmons B.A."/>
            <person name="Magnuson J.K."/>
            <person name="Chen J."/>
            <person name="Drula E."/>
            <person name="Henrissat B."/>
            <person name="Wiebenga A."/>
            <person name="Lubbers R.J."/>
            <person name="Gomes A.C."/>
            <person name="Makela M.R."/>
            <person name="Stajich J."/>
            <person name="Grigoriev I.V."/>
            <person name="Mortensen U.H."/>
            <person name="De Vries R.P."/>
            <person name="Baker S.E."/>
            <person name="Andersen M.R."/>
        </authorList>
    </citation>
    <scope>NUCLEOTIDE SEQUENCE [LARGE SCALE GENOMIC DNA]</scope>
    <source>
        <strain evidence="2 3">CBS 588.65</strain>
    </source>
</reference>
<keyword evidence="1" id="KW-0812">Transmembrane</keyword>
<evidence type="ECO:0000313" key="2">
    <source>
        <dbReference type="EMBL" id="KAL2817118.1"/>
    </source>
</evidence>
<evidence type="ECO:0000313" key="3">
    <source>
        <dbReference type="Proteomes" id="UP001610334"/>
    </source>
</evidence>
<evidence type="ECO:0000256" key="1">
    <source>
        <dbReference type="SAM" id="Phobius"/>
    </source>
</evidence>
<keyword evidence="1" id="KW-0472">Membrane</keyword>
<gene>
    <name evidence="2" type="ORF">BJX63DRAFT_386172</name>
</gene>
<keyword evidence="1" id="KW-1133">Transmembrane helix</keyword>
<protein>
    <submittedName>
        <fullName evidence="2">Uncharacterized protein</fullName>
    </submittedName>
</protein>
<name>A0ABR4HNQ3_9EURO</name>
<dbReference type="EMBL" id="JBFXLT010000019">
    <property type="protein sequence ID" value="KAL2817118.1"/>
    <property type="molecule type" value="Genomic_DNA"/>
</dbReference>
<feature type="transmembrane region" description="Helical" evidence="1">
    <location>
        <begin position="62"/>
        <end position="82"/>
    </location>
</feature>
<organism evidence="2 3">
    <name type="scientific">Aspergillus granulosus</name>
    <dbReference type="NCBI Taxonomy" id="176169"/>
    <lineage>
        <taxon>Eukaryota</taxon>
        <taxon>Fungi</taxon>
        <taxon>Dikarya</taxon>
        <taxon>Ascomycota</taxon>
        <taxon>Pezizomycotina</taxon>
        <taxon>Eurotiomycetes</taxon>
        <taxon>Eurotiomycetidae</taxon>
        <taxon>Eurotiales</taxon>
        <taxon>Aspergillaceae</taxon>
        <taxon>Aspergillus</taxon>
        <taxon>Aspergillus subgen. Nidulantes</taxon>
    </lineage>
</organism>